<feature type="domain" description="MYND-type" evidence="5">
    <location>
        <begin position="19"/>
        <end position="46"/>
    </location>
</feature>
<dbReference type="Proteomes" id="UP000235371">
    <property type="component" value="Unassembled WGS sequence"/>
</dbReference>
<dbReference type="STRING" id="1095630.A0A2J6THF6"/>
<evidence type="ECO:0000256" key="3">
    <source>
        <dbReference type="ARBA" id="ARBA00022833"/>
    </source>
</evidence>
<dbReference type="OrthoDB" id="432970at2759"/>
<evidence type="ECO:0000256" key="1">
    <source>
        <dbReference type="ARBA" id="ARBA00022723"/>
    </source>
</evidence>
<evidence type="ECO:0000256" key="4">
    <source>
        <dbReference type="PROSITE-ProRule" id="PRU00134"/>
    </source>
</evidence>
<dbReference type="GeneID" id="36587835"/>
<dbReference type="InterPro" id="IPR002893">
    <property type="entry name" value="Znf_MYND"/>
</dbReference>
<keyword evidence="3" id="KW-0862">Zinc</keyword>
<keyword evidence="1" id="KW-0479">Metal-binding</keyword>
<evidence type="ECO:0000313" key="7">
    <source>
        <dbReference type="Proteomes" id="UP000235371"/>
    </source>
</evidence>
<organism evidence="6 7">
    <name type="scientific">Hyaloscypha bicolor E</name>
    <dbReference type="NCBI Taxonomy" id="1095630"/>
    <lineage>
        <taxon>Eukaryota</taxon>
        <taxon>Fungi</taxon>
        <taxon>Dikarya</taxon>
        <taxon>Ascomycota</taxon>
        <taxon>Pezizomycotina</taxon>
        <taxon>Leotiomycetes</taxon>
        <taxon>Helotiales</taxon>
        <taxon>Hyaloscyphaceae</taxon>
        <taxon>Hyaloscypha</taxon>
        <taxon>Hyaloscypha bicolor</taxon>
    </lineage>
</organism>
<accession>A0A2J6THF6</accession>
<dbReference type="EMBL" id="KZ613783">
    <property type="protein sequence ID" value="PMD62414.1"/>
    <property type="molecule type" value="Genomic_DNA"/>
</dbReference>
<dbReference type="PROSITE" id="PS50865">
    <property type="entry name" value="ZF_MYND_2"/>
    <property type="match status" value="1"/>
</dbReference>
<dbReference type="GO" id="GO:0008270">
    <property type="term" value="F:zinc ion binding"/>
    <property type="evidence" value="ECO:0007669"/>
    <property type="project" value="UniProtKB-KW"/>
</dbReference>
<reference evidence="6 7" key="1">
    <citation type="submission" date="2016-04" db="EMBL/GenBank/DDBJ databases">
        <title>A degradative enzymes factory behind the ericoid mycorrhizal symbiosis.</title>
        <authorList>
            <consortium name="DOE Joint Genome Institute"/>
            <person name="Martino E."/>
            <person name="Morin E."/>
            <person name="Grelet G."/>
            <person name="Kuo A."/>
            <person name="Kohler A."/>
            <person name="Daghino S."/>
            <person name="Barry K."/>
            <person name="Choi C."/>
            <person name="Cichocki N."/>
            <person name="Clum A."/>
            <person name="Copeland A."/>
            <person name="Hainaut M."/>
            <person name="Haridas S."/>
            <person name="Labutti K."/>
            <person name="Lindquist E."/>
            <person name="Lipzen A."/>
            <person name="Khouja H.-R."/>
            <person name="Murat C."/>
            <person name="Ohm R."/>
            <person name="Olson A."/>
            <person name="Spatafora J."/>
            <person name="Veneault-Fourrey C."/>
            <person name="Henrissat B."/>
            <person name="Grigoriev I."/>
            <person name="Martin F."/>
            <person name="Perotto S."/>
        </authorList>
    </citation>
    <scope>NUCLEOTIDE SEQUENCE [LARGE SCALE GENOMIC DNA]</scope>
    <source>
        <strain evidence="6 7">E</strain>
    </source>
</reference>
<keyword evidence="7" id="KW-1185">Reference proteome</keyword>
<keyword evidence="2 4" id="KW-0863">Zinc-finger</keyword>
<dbReference type="InParanoid" id="A0A2J6THF6"/>
<protein>
    <recommendedName>
        <fullName evidence="5">MYND-type domain-containing protein</fullName>
    </recommendedName>
</protein>
<dbReference type="AlphaFoldDB" id="A0A2J6THF6"/>
<evidence type="ECO:0000256" key="2">
    <source>
        <dbReference type="ARBA" id="ARBA00022771"/>
    </source>
</evidence>
<dbReference type="RefSeq" id="XP_024739318.1">
    <property type="nucleotide sequence ID" value="XM_024879758.1"/>
</dbReference>
<proteinExistence type="predicted"/>
<sequence>MLTLRPNLQLQSELPQPLKRCAKCQTTTYCSRECQKGDWKNHKRICASNASSRTESNPFPRPAEAHNPGFNAANALLGLSNDDYLHKLSEKDAFIQLIDCFRMRMEDEYTFGANNFGIYGGENPVPVFKKFLDLAEKRDKLLPSWWNKEKRKECERLAKGGDSWADISCAVEKSDITEHYGNPMMPMQLRILGEKIYGKGFM</sequence>
<evidence type="ECO:0000313" key="6">
    <source>
        <dbReference type="EMBL" id="PMD62414.1"/>
    </source>
</evidence>
<gene>
    <name evidence="6" type="ORF">K444DRAFT_610480</name>
</gene>
<name>A0A2J6THF6_9HELO</name>
<dbReference type="Gene3D" id="6.10.140.2220">
    <property type="match status" value="1"/>
</dbReference>
<dbReference type="SUPFAM" id="SSF144232">
    <property type="entry name" value="HIT/MYND zinc finger-like"/>
    <property type="match status" value="1"/>
</dbReference>
<dbReference type="Pfam" id="PF01753">
    <property type="entry name" value="zf-MYND"/>
    <property type="match status" value="1"/>
</dbReference>
<evidence type="ECO:0000259" key="5">
    <source>
        <dbReference type="PROSITE" id="PS50865"/>
    </source>
</evidence>